<evidence type="ECO:0000256" key="1">
    <source>
        <dbReference type="SAM" id="MobiDB-lite"/>
    </source>
</evidence>
<dbReference type="EMBL" id="OX451740">
    <property type="protein sequence ID" value="CAI8614526.1"/>
    <property type="molecule type" value="Genomic_DNA"/>
</dbReference>
<sequence length="201" mass="22222">MNTKLNPEESMKQLLTSKSSKKENSDGSWMRVVRSIKNGKGVRVILFVNSQIHAKQLRISLLPHKPDGAISSTHSPSTTAKSPLPQFSTVSTCLSCFLFHSSLSAANLTMFSVSSGSIHDVHPSPTQLLITSDQCFFASTIPLLCVSMLECRKSLLFALQKDDDDEYCDANQNFRNGEVVDVRVVANGDDEDVRFVEKRRG</sequence>
<gene>
    <name evidence="2" type="ORF">VFH_V133640</name>
</gene>
<dbReference type="AlphaFoldDB" id="A0AAV1AWY8"/>
<keyword evidence="3" id="KW-1185">Reference proteome</keyword>
<reference evidence="2 3" key="1">
    <citation type="submission" date="2023-01" db="EMBL/GenBank/DDBJ databases">
        <authorList>
            <person name="Kreplak J."/>
        </authorList>
    </citation>
    <scope>NUCLEOTIDE SEQUENCE [LARGE SCALE GENOMIC DNA]</scope>
</reference>
<dbReference type="Proteomes" id="UP001157006">
    <property type="component" value="Chromosome 5"/>
</dbReference>
<feature type="compositionally biased region" description="Basic and acidic residues" evidence="1">
    <location>
        <begin position="1"/>
        <end position="11"/>
    </location>
</feature>
<organism evidence="2 3">
    <name type="scientific">Vicia faba</name>
    <name type="common">Broad bean</name>
    <name type="synonym">Faba vulgaris</name>
    <dbReference type="NCBI Taxonomy" id="3906"/>
    <lineage>
        <taxon>Eukaryota</taxon>
        <taxon>Viridiplantae</taxon>
        <taxon>Streptophyta</taxon>
        <taxon>Embryophyta</taxon>
        <taxon>Tracheophyta</taxon>
        <taxon>Spermatophyta</taxon>
        <taxon>Magnoliopsida</taxon>
        <taxon>eudicotyledons</taxon>
        <taxon>Gunneridae</taxon>
        <taxon>Pentapetalae</taxon>
        <taxon>rosids</taxon>
        <taxon>fabids</taxon>
        <taxon>Fabales</taxon>
        <taxon>Fabaceae</taxon>
        <taxon>Papilionoideae</taxon>
        <taxon>50 kb inversion clade</taxon>
        <taxon>NPAAA clade</taxon>
        <taxon>Hologalegina</taxon>
        <taxon>IRL clade</taxon>
        <taxon>Fabeae</taxon>
        <taxon>Vicia</taxon>
    </lineage>
</organism>
<protein>
    <submittedName>
        <fullName evidence="2">Uncharacterized protein</fullName>
    </submittedName>
</protein>
<evidence type="ECO:0000313" key="3">
    <source>
        <dbReference type="Proteomes" id="UP001157006"/>
    </source>
</evidence>
<name>A0AAV1AWY8_VICFA</name>
<evidence type="ECO:0000313" key="2">
    <source>
        <dbReference type="EMBL" id="CAI8614526.1"/>
    </source>
</evidence>
<feature type="region of interest" description="Disordered" evidence="1">
    <location>
        <begin position="1"/>
        <end position="27"/>
    </location>
</feature>
<proteinExistence type="predicted"/>
<accession>A0AAV1AWY8</accession>